<evidence type="ECO:0000313" key="5">
    <source>
        <dbReference type="Proteomes" id="UP000800036"/>
    </source>
</evidence>
<feature type="region of interest" description="Disordered" evidence="1">
    <location>
        <begin position="347"/>
        <end position="367"/>
    </location>
</feature>
<evidence type="ECO:0000256" key="1">
    <source>
        <dbReference type="SAM" id="MobiDB-lite"/>
    </source>
</evidence>
<feature type="transmembrane region" description="Helical" evidence="2">
    <location>
        <begin position="137"/>
        <end position="158"/>
    </location>
</feature>
<name>A0A6A5VMF4_9PLEO</name>
<feature type="transmembrane region" description="Helical" evidence="2">
    <location>
        <begin position="28"/>
        <end position="47"/>
    </location>
</feature>
<feature type="domain" description="Rhodopsin" evidence="3">
    <location>
        <begin position="44"/>
        <end position="278"/>
    </location>
</feature>
<protein>
    <recommendedName>
        <fullName evidence="3">Rhodopsin domain-containing protein</fullName>
    </recommendedName>
</protein>
<dbReference type="OrthoDB" id="3918601at2759"/>
<feature type="transmembrane region" description="Helical" evidence="2">
    <location>
        <begin position="59"/>
        <end position="82"/>
    </location>
</feature>
<feature type="transmembrane region" description="Helical" evidence="2">
    <location>
        <begin position="108"/>
        <end position="130"/>
    </location>
</feature>
<dbReference type="EMBL" id="ML976667">
    <property type="protein sequence ID" value="KAF1976186.1"/>
    <property type="molecule type" value="Genomic_DNA"/>
</dbReference>
<feature type="compositionally biased region" description="Polar residues" evidence="1">
    <location>
        <begin position="307"/>
        <end position="321"/>
    </location>
</feature>
<gene>
    <name evidence="4" type="ORF">BU23DRAFT_528555</name>
</gene>
<dbReference type="PANTHER" id="PTHR38794">
    <property type="entry name" value="INTEGRAL MEMBRANE PROTEIN"/>
    <property type="match status" value="1"/>
</dbReference>
<evidence type="ECO:0000313" key="4">
    <source>
        <dbReference type="EMBL" id="KAF1976186.1"/>
    </source>
</evidence>
<keyword evidence="5" id="KW-1185">Reference proteome</keyword>
<reference evidence="4" key="1">
    <citation type="journal article" date="2020" name="Stud. Mycol.">
        <title>101 Dothideomycetes genomes: a test case for predicting lifestyles and emergence of pathogens.</title>
        <authorList>
            <person name="Haridas S."/>
            <person name="Albert R."/>
            <person name="Binder M."/>
            <person name="Bloem J."/>
            <person name="Labutti K."/>
            <person name="Salamov A."/>
            <person name="Andreopoulos B."/>
            <person name="Baker S."/>
            <person name="Barry K."/>
            <person name="Bills G."/>
            <person name="Bluhm B."/>
            <person name="Cannon C."/>
            <person name="Castanera R."/>
            <person name="Culley D."/>
            <person name="Daum C."/>
            <person name="Ezra D."/>
            <person name="Gonzalez J."/>
            <person name="Henrissat B."/>
            <person name="Kuo A."/>
            <person name="Liang C."/>
            <person name="Lipzen A."/>
            <person name="Lutzoni F."/>
            <person name="Magnuson J."/>
            <person name="Mondo S."/>
            <person name="Nolan M."/>
            <person name="Ohm R."/>
            <person name="Pangilinan J."/>
            <person name="Park H.-J."/>
            <person name="Ramirez L."/>
            <person name="Alfaro M."/>
            <person name="Sun H."/>
            <person name="Tritt A."/>
            <person name="Yoshinaga Y."/>
            <person name="Zwiers L.-H."/>
            <person name="Turgeon B."/>
            <person name="Goodwin S."/>
            <person name="Spatafora J."/>
            <person name="Crous P."/>
            <person name="Grigoriev I."/>
        </authorList>
    </citation>
    <scope>NUCLEOTIDE SEQUENCE</scope>
    <source>
        <strain evidence="4">CBS 107.79</strain>
    </source>
</reference>
<dbReference type="Pfam" id="PF20684">
    <property type="entry name" value="Fung_rhodopsin"/>
    <property type="match status" value="1"/>
</dbReference>
<organism evidence="4 5">
    <name type="scientific">Bimuria novae-zelandiae CBS 107.79</name>
    <dbReference type="NCBI Taxonomy" id="1447943"/>
    <lineage>
        <taxon>Eukaryota</taxon>
        <taxon>Fungi</taxon>
        <taxon>Dikarya</taxon>
        <taxon>Ascomycota</taxon>
        <taxon>Pezizomycotina</taxon>
        <taxon>Dothideomycetes</taxon>
        <taxon>Pleosporomycetidae</taxon>
        <taxon>Pleosporales</taxon>
        <taxon>Massarineae</taxon>
        <taxon>Didymosphaeriaceae</taxon>
        <taxon>Bimuria</taxon>
    </lineage>
</organism>
<evidence type="ECO:0000256" key="2">
    <source>
        <dbReference type="SAM" id="Phobius"/>
    </source>
</evidence>
<dbReference type="PANTHER" id="PTHR38794:SF1">
    <property type="entry name" value="INTEGRAL MEMBRANE PROTEIN"/>
    <property type="match status" value="1"/>
</dbReference>
<keyword evidence="2" id="KW-0812">Transmembrane</keyword>
<accession>A0A6A5VMF4</accession>
<dbReference type="AlphaFoldDB" id="A0A6A5VMF4"/>
<evidence type="ECO:0000259" key="3">
    <source>
        <dbReference type="Pfam" id="PF20684"/>
    </source>
</evidence>
<feature type="region of interest" description="Disordered" evidence="1">
    <location>
        <begin position="288"/>
        <end position="334"/>
    </location>
</feature>
<dbReference type="Proteomes" id="UP000800036">
    <property type="component" value="Unassembled WGS sequence"/>
</dbReference>
<dbReference type="InterPro" id="IPR049326">
    <property type="entry name" value="Rhodopsin_dom_fungi"/>
</dbReference>
<feature type="transmembrane region" description="Helical" evidence="2">
    <location>
        <begin position="187"/>
        <end position="207"/>
    </location>
</feature>
<proteinExistence type="predicted"/>
<keyword evidence="2" id="KW-1133">Transmembrane helix</keyword>
<sequence>MIAFPAEVKEIVARHPGSKRDLGPFLDVVTWVFLVTSFLAVLTRLGTKRALRRRIDVDDYLVVGALMASVGSGVAVCFQTAAGLGRDIALLSETQIVAYQKAEYANKLLFIATLALAKLSIISLLTILTASNLHRKLGWVLGAFITVWGLVTEFVAAFQCGARSPWVFLSEDTQCLSMVCFWRSFGALNMITDLCLILFPVHVLFALQMSVSKKITIVGFFGTRSLDIIATAIQLAYTPAFDSPNPTRALWKWTMTAQVIECVTIFTSCVPYLRPLLESLPSGMYATDELRRRGTPSELGYSRNRSKTSSYKLSSTNSHTGHSPEKRHRSSQAESAIRRFLPMLSENTSHTNSASGLPGGPKRTDGNVDVEITAQGAGSESRWDVESTGSQAKIVKTTVVCAEWEDRRNDEQVSGSDEIGVARQNDFRVRI</sequence>
<keyword evidence="2" id="KW-0472">Membrane</keyword>